<keyword evidence="3" id="KW-1185">Reference proteome</keyword>
<keyword evidence="1" id="KW-0472">Membrane</keyword>
<comment type="caution">
    <text evidence="2">The sequence shown here is derived from an EMBL/GenBank/DDBJ whole genome shotgun (WGS) entry which is preliminary data.</text>
</comment>
<gene>
    <name evidence="2" type="ORF">HaLaN_08728</name>
</gene>
<evidence type="ECO:0000313" key="3">
    <source>
        <dbReference type="Proteomes" id="UP000485058"/>
    </source>
</evidence>
<sequence length="45" mass="5528">MDAGVFYSTYTLLSVHVWLVINRMSHRTDKEAQFFRQRFYNHFNT</sequence>
<accession>A0A699Z1P1</accession>
<organism evidence="2 3">
    <name type="scientific">Haematococcus lacustris</name>
    <name type="common">Green alga</name>
    <name type="synonym">Haematococcus pluvialis</name>
    <dbReference type="NCBI Taxonomy" id="44745"/>
    <lineage>
        <taxon>Eukaryota</taxon>
        <taxon>Viridiplantae</taxon>
        <taxon>Chlorophyta</taxon>
        <taxon>core chlorophytes</taxon>
        <taxon>Chlorophyceae</taxon>
        <taxon>CS clade</taxon>
        <taxon>Chlamydomonadales</taxon>
        <taxon>Haematococcaceae</taxon>
        <taxon>Haematococcus</taxon>
    </lineage>
</organism>
<name>A0A699Z1P1_HAELA</name>
<dbReference type="AlphaFoldDB" id="A0A699Z1P1"/>
<protein>
    <submittedName>
        <fullName evidence="2">Uncharacterized protein</fullName>
    </submittedName>
</protein>
<evidence type="ECO:0000256" key="1">
    <source>
        <dbReference type="SAM" id="Phobius"/>
    </source>
</evidence>
<reference evidence="2 3" key="1">
    <citation type="submission" date="2020-02" db="EMBL/GenBank/DDBJ databases">
        <title>Draft genome sequence of Haematococcus lacustris strain NIES-144.</title>
        <authorList>
            <person name="Morimoto D."/>
            <person name="Nakagawa S."/>
            <person name="Yoshida T."/>
            <person name="Sawayama S."/>
        </authorList>
    </citation>
    <scope>NUCLEOTIDE SEQUENCE [LARGE SCALE GENOMIC DNA]</scope>
    <source>
        <strain evidence="2 3">NIES-144</strain>
    </source>
</reference>
<dbReference type="Proteomes" id="UP000485058">
    <property type="component" value="Unassembled WGS sequence"/>
</dbReference>
<dbReference type="EMBL" id="BLLF01000557">
    <property type="protein sequence ID" value="GFH12944.1"/>
    <property type="molecule type" value="Genomic_DNA"/>
</dbReference>
<feature type="non-terminal residue" evidence="2">
    <location>
        <position position="45"/>
    </location>
</feature>
<keyword evidence="1" id="KW-0812">Transmembrane</keyword>
<feature type="transmembrane region" description="Helical" evidence="1">
    <location>
        <begin position="6"/>
        <end position="21"/>
    </location>
</feature>
<keyword evidence="1" id="KW-1133">Transmembrane helix</keyword>
<evidence type="ECO:0000313" key="2">
    <source>
        <dbReference type="EMBL" id="GFH12944.1"/>
    </source>
</evidence>
<proteinExistence type="predicted"/>